<organism evidence="8 9">
    <name type="scientific">Microbacterium dextranolyticum</name>
    <dbReference type="NCBI Taxonomy" id="36806"/>
    <lineage>
        <taxon>Bacteria</taxon>
        <taxon>Bacillati</taxon>
        <taxon>Actinomycetota</taxon>
        <taxon>Actinomycetes</taxon>
        <taxon>Micrococcales</taxon>
        <taxon>Microbacteriaceae</taxon>
        <taxon>Microbacterium</taxon>
    </lineage>
</organism>
<dbReference type="InterPro" id="IPR036318">
    <property type="entry name" value="FAD-bd_PCMH-like_sf"/>
</dbReference>
<reference evidence="8" key="1">
    <citation type="journal article" date="2014" name="Int. J. Syst. Evol. Microbiol.">
        <title>Complete genome sequence of Corynebacterium casei LMG S-19264T (=DSM 44701T), isolated from a smear-ripened cheese.</title>
        <authorList>
            <consortium name="US DOE Joint Genome Institute (JGI-PGF)"/>
            <person name="Walter F."/>
            <person name="Albersmeier A."/>
            <person name="Kalinowski J."/>
            <person name="Ruckert C."/>
        </authorList>
    </citation>
    <scope>NUCLEOTIDE SEQUENCE</scope>
    <source>
        <strain evidence="8">VKM Ac-1940</strain>
    </source>
</reference>
<dbReference type="InterPro" id="IPR012951">
    <property type="entry name" value="BBE"/>
</dbReference>
<gene>
    <name evidence="8" type="ORF">GCM10017591_24690</name>
</gene>
<dbReference type="Gene3D" id="3.40.462.20">
    <property type="match status" value="1"/>
</dbReference>
<keyword evidence="3" id="KW-0285">Flavoprotein</keyword>
<protein>
    <submittedName>
        <fullName evidence="8">FAD-binding dehydrogenase</fullName>
    </submittedName>
</protein>
<dbReference type="InterPro" id="IPR016167">
    <property type="entry name" value="FAD-bd_PCMH_sub1"/>
</dbReference>
<dbReference type="PANTHER" id="PTHR42973">
    <property type="entry name" value="BINDING OXIDOREDUCTASE, PUTATIVE (AFU_ORTHOLOGUE AFUA_1G17690)-RELATED"/>
    <property type="match status" value="1"/>
</dbReference>
<dbReference type="InterPro" id="IPR016169">
    <property type="entry name" value="FAD-bd_PCMH_sub2"/>
</dbReference>
<dbReference type="Pfam" id="PF08031">
    <property type="entry name" value="BBE"/>
    <property type="match status" value="1"/>
</dbReference>
<accession>A0A9W6M704</accession>
<reference evidence="8" key="2">
    <citation type="submission" date="2023-01" db="EMBL/GenBank/DDBJ databases">
        <authorList>
            <person name="Sun Q."/>
            <person name="Evtushenko L."/>
        </authorList>
    </citation>
    <scope>NUCLEOTIDE SEQUENCE</scope>
    <source>
        <strain evidence="8">VKM Ac-1940</strain>
    </source>
</reference>
<feature type="region of interest" description="Disordered" evidence="6">
    <location>
        <begin position="444"/>
        <end position="465"/>
    </location>
</feature>
<keyword evidence="9" id="KW-1185">Reference proteome</keyword>
<evidence type="ECO:0000256" key="2">
    <source>
        <dbReference type="ARBA" id="ARBA00005466"/>
    </source>
</evidence>
<evidence type="ECO:0000256" key="3">
    <source>
        <dbReference type="ARBA" id="ARBA00022630"/>
    </source>
</evidence>
<dbReference type="PROSITE" id="PS51387">
    <property type="entry name" value="FAD_PCMH"/>
    <property type="match status" value="1"/>
</dbReference>
<comment type="caution">
    <text evidence="8">The sequence shown here is derived from an EMBL/GenBank/DDBJ whole genome shotgun (WGS) entry which is preliminary data.</text>
</comment>
<dbReference type="PROSITE" id="PS00862">
    <property type="entry name" value="OX2_COVAL_FAD"/>
    <property type="match status" value="1"/>
</dbReference>
<comment type="similarity">
    <text evidence="2">Belongs to the oxygen-dependent FAD-linked oxidoreductase family.</text>
</comment>
<dbReference type="InterPro" id="IPR006094">
    <property type="entry name" value="Oxid_FAD_bind_N"/>
</dbReference>
<dbReference type="InterPro" id="IPR050416">
    <property type="entry name" value="FAD-linked_Oxidoreductase"/>
</dbReference>
<keyword evidence="5" id="KW-0560">Oxidoreductase</keyword>
<dbReference type="Pfam" id="PF01565">
    <property type="entry name" value="FAD_binding_4"/>
    <property type="match status" value="1"/>
</dbReference>
<dbReference type="Gene3D" id="3.30.43.10">
    <property type="entry name" value="Uridine Diphospho-n-acetylenolpyruvylglucosamine Reductase, domain 2"/>
    <property type="match status" value="1"/>
</dbReference>
<dbReference type="GO" id="GO:0016491">
    <property type="term" value="F:oxidoreductase activity"/>
    <property type="evidence" value="ECO:0007669"/>
    <property type="project" value="UniProtKB-KW"/>
</dbReference>
<evidence type="ECO:0000259" key="7">
    <source>
        <dbReference type="PROSITE" id="PS51387"/>
    </source>
</evidence>
<evidence type="ECO:0000256" key="5">
    <source>
        <dbReference type="ARBA" id="ARBA00023002"/>
    </source>
</evidence>
<dbReference type="RefSeq" id="WP_204963246.1">
    <property type="nucleotide sequence ID" value="NZ_BAAAUR010000017.1"/>
</dbReference>
<feature type="domain" description="FAD-binding PCMH-type" evidence="7">
    <location>
        <begin position="35"/>
        <end position="204"/>
    </location>
</feature>
<evidence type="ECO:0000313" key="8">
    <source>
        <dbReference type="EMBL" id="GLJ96406.1"/>
    </source>
</evidence>
<dbReference type="AlphaFoldDB" id="A0A9W6M704"/>
<evidence type="ECO:0000256" key="6">
    <source>
        <dbReference type="SAM" id="MobiDB-lite"/>
    </source>
</evidence>
<dbReference type="SUPFAM" id="SSF56176">
    <property type="entry name" value="FAD-binding/transporter-associated domain-like"/>
    <property type="match status" value="1"/>
</dbReference>
<sequence>MLNLDEFRASLDGALYEPGSASYEAAQMCDGAGVVGIRPRLVVACGSEADVTSAIAYAAGAGLRLVPRGGGHGFAGRSSTDGILLDVSALNDIAVDVSGTVRIGAGARLGDVYRSLHAHGRSLPAGCGATVGIAGLALGGGIGLLGRRFGLTCDRLLSARVVLADGEIAECDERREPDLFWALRGAGGGQFGVVTALRFATVPEPDVVRIDARWADTDIAELMTAWQGWAPDVPDGLTLNLAIEKHPHEPRLHAQAFGVSALSRLETTTLLRRFLIDRAVPDELRLSEPMPYSAVKETLADESRSSSVGPIRLRSEFFENTITQHTLSTVLALLQEPGPVAGEGVRRLAFTAMGGAYNQVSEEATAFAHRDTRFMLEHVGDPDNPWINASWEAAHADGSGRVYPNFPDPLLDDPLHAYHGVNTPRLARVKRSYDPGQFFDFPQAIRPTPSAGVSRAGSRRNEVPS</sequence>
<dbReference type="EMBL" id="BSER01000010">
    <property type="protein sequence ID" value="GLJ96406.1"/>
    <property type="molecule type" value="Genomic_DNA"/>
</dbReference>
<comment type="cofactor">
    <cofactor evidence="1">
        <name>FAD</name>
        <dbReference type="ChEBI" id="CHEBI:57692"/>
    </cofactor>
</comment>
<evidence type="ECO:0000256" key="1">
    <source>
        <dbReference type="ARBA" id="ARBA00001974"/>
    </source>
</evidence>
<evidence type="ECO:0000313" key="9">
    <source>
        <dbReference type="Proteomes" id="UP001142291"/>
    </source>
</evidence>
<name>A0A9W6M704_9MICO</name>
<dbReference type="GO" id="GO:0071949">
    <property type="term" value="F:FAD binding"/>
    <property type="evidence" value="ECO:0007669"/>
    <property type="project" value="InterPro"/>
</dbReference>
<proteinExistence type="inferred from homology"/>
<dbReference type="InterPro" id="IPR016166">
    <property type="entry name" value="FAD-bd_PCMH"/>
</dbReference>
<dbReference type="Proteomes" id="UP001142291">
    <property type="component" value="Unassembled WGS sequence"/>
</dbReference>
<dbReference type="Gene3D" id="3.30.465.10">
    <property type="match status" value="1"/>
</dbReference>
<evidence type="ECO:0000256" key="4">
    <source>
        <dbReference type="ARBA" id="ARBA00022827"/>
    </source>
</evidence>
<keyword evidence="4" id="KW-0274">FAD</keyword>
<dbReference type="InterPro" id="IPR006093">
    <property type="entry name" value="Oxy_OxRdtase_FAD_BS"/>
</dbReference>
<dbReference type="PANTHER" id="PTHR42973:SF39">
    <property type="entry name" value="FAD-BINDING PCMH-TYPE DOMAIN-CONTAINING PROTEIN"/>
    <property type="match status" value="1"/>
</dbReference>